<sequence>MSYTRSRELEPIGLKQEIKIRHFSINTPQLGRKLTRFLDWSLKMEGRDLFMSRGVGEFSHLPQGIETKISPNINASLLSTFTEEEMFSALKEMGPIKALGPDGFPAMFFQKYWHIVGKDVTSFCLGILNNGQNFGHLNSTNIVLIPKIQNPAKVIANRLQGVMELCIDESQSAFIPGRLISDNTLVAYEVLHTLRRKRMGNKGFMAVKLDMSKAYDRVEWAFIRAVMLKLGFDIKWVELILKCISTASFAVNVNEIRGESFQATRGLRQGDSLSPFLFLFCSEGLPALLKMDQKEGSLKGVKASRSGLAITHLLFADDCVLFGEVTRQGARLFKGILK</sequence>
<gene>
    <name evidence="2" type="ORF">EPI10_000297</name>
</gene>
<dbReference type="SUPFAM" id="SSF56672">
    <property type="entry name" value="DNA/RNA polymerases"/>
    <property type="match status" value="1"/>
</dbReference>
<feature type="domain" description="Reverse transcriptase" evidence="1">
    <location>
        <begin position="126"/>
        <end position="338"/>
    </location>
</feature>
<dbReference type="InterPro" id="IPR000477">
    <property type="entry name" value="RT_dom"/>
</dbReference>
<name>A0A5B6V7I6_9ROSI</name>
<dbReference type="PROSITE" id="PS50878">
    <property type="entry name" value="RT_POL"/>
    <property type="match status" value="1"/>
</dbReference>
<protein>
    <submittedName>
        <fullName evidence="2">Reverse transcriptase</fullName>
    </submittedName>
</protein>
<keyword evidence="3" id="KW-1185">Reference proteome</keyword>
<keyword evidence="2" id="KW-0548">Nucleotidyltransferase</keyword>
<dbReference type="Proteomes" id="UP000325315">
    <property type="component" value="Unassembled WGS sequence"/>
</dbReference>
<dbReference type="AlphaFoldDB" id="A0A5B6V7I6"/>
<dbReference type="InterPro" id="IPR052343">
    <property type="entry name" value="Retrotransposon-Effector_Assoc"/>
</dbReference>
<dbReference type="Pfam" id="PF00078">
    <property type="entry name" value="RVT_1"/>
    <property type="match status" value="1"/>
</dbReference>
<dbReference type="PANTHER" id="PTHR46890">
    <property type="entry name" value="NON-LTR RETROLELEMENT REVERSE TRANSCRIPTASE-LIKE PROTEIN-RELATED"/>
    <property type="match status" value="1"/>
</dbReference>
<dbReference type="CDD" id="cd01650">
    <property type="entry name" value="RT_nLTR_like"/>
    <property type="match status" value="1"/>
</dbReference>
<keyword evidence="2" id="KW-0808">Transferase</keyword>
<reference evidence="3" key="1">
    <citation type="journal article" date="2019" name="Plant Biotechnol. J.">
        <title>Genome sequencing of the Australian wild diploid species Gossypium australe highlights disease resistance and delayed gland morphogenesis.</title>
        <authorList>
            <person name="Cai Y."/>
            <person name="Cai X."/>
            <person name="Wang Q."/>
            <person name="Wang P."/>
            <person name="Zhang Y."/>
            <person name="Cai C."/>
            <person name="Xu Y."/>
            <person name="Wang K."/>
            <person name="Zhou Z."/>
            <person name="Wang C."/>
            <person name="Geng S."/>
            <person name="Li B."/>
            <person name="Dong Q."/>
            <person name="Hou Y."/>
            <person name="Wang H."/>
            <person name="Ai P."/>
            <person name="Liu Z."/>
            <person name="Yi F."/>
            <person name="Sun M."/>
            <person name="An G."/>
            <person name="Cheng J."/>
            <person name="Zhang Y."/>
            <person name="Shi Q."/>
            <person name="Xie Y."/>
            <person name="Shi X."/>
            <person name="Chang Y."/>
            <person name="Huang F."/>
            <person name="Chen Y."/>
            <person name="Hong S."/>
            <person name="Mi L."/>
            <person name="Sun Q."/>
            <person name="Zhang L."/>
            <person name="Zhou B."/>
            <person name="Peng R."/>
            <person name="Zhang X."/>
            <person name="Liu F."/>
        </authorList>
    </citation>
    <scope>NUCLEOTIDE SEQUENCE [LARGE SCALE GENOMIC DNA]</scope>
    <source>
        <strain evidence="3">cv. PA1801</strain>
    </source>
</reference>
<dbReference type="GO" id="GO:0003964">
    <property type="term" value="F:RNA-directed DNA polymerase activity"/>
    <property type="evidence" value="ECO:0007669"/>
    <property type="project" value="UniProtKB-KW"/>
</dbReference>
<proteinExistence type="predicted"/>
<dbReference type="OrthoDB" id="8197512at2759"/>
<keyword evidence="2" id="KW-0695">RNA-directed DNA polymerase</keyword>
<dbReference type="PANTHER" id="PTHR46890:SF48">
    <property type="entry name" value="RNA-DIRECTED DNA POLYMERASE"/>
    <property type="match status" value="1"/>
</dbReference>
<accession>A0A5B6V7I6</accession>
<dbReference type="InterPro" id="IPR043502">
    <property type="entry name" value="DNA/RNA_pol_sf"/>
</dbReference>
<dbReference type="EMBL" id="SMMG02000007">
    <property type="protein sequence ID" value="KAA3465095.1"/>
    <property type="molecule type" value="Genomic_DNA"/>
</dbReference>
<organism evidence="2 3">
    <name type="scientific">Gossypium australe</name>
    <dbReference type="NCBI Taxonomy" id="47621"/>
    <lineage>
        <taxon>Eukaryota</taxon>
        <taxon>Viridiplantae</taxon>
        <taxon>Streptophyta</taxon>
        <taxon>Embryophyta</taxon>
        <taxon>Tracheophyta</taxon>
        <taxon>Spermatophyta</taxon>
        <taxon>Magnoliopsida</taxon>
        <taxon>eudicotyledons</taxon>
        <taxon>Gunneridae</taxon>
        <taxon>Pentapetalae</taxon>
        <taxon>rosids</taxon>
        <taxon>malvids</taxon>
        <taxon>Malvales</taxon>
        <taxon>Malvaceae</taxon>
        <taxon>Malvoideae</taxon>
        <taxon>Gossypium</taxon>
    </lineage>
</organism>
<evidence type="ECO:0000313" key="3">
    <source>
        <dbReference type="Proteomes" id="UP000325315"/>
    </source>
</evidence>
<evidence type="ECO:0000259" key="1">
    <source>
        <dbReference type="PROSITE" id="PS50878"/>
    </source>
</evidence>
<comment type="caution">
    <text evidence="2">The sequence shown here is derived from an EMBL/GenBank/DDBJ whole genome shotgun (WGS) entry which is preliminary data.</text>
</comment>
<evidence type="ECO:0000313" key="2">
    <source>
        <dbReference type="EMBL" id="KAA3465095.1"/>
    </source>
</evidence>